<comment type="caution">
    <text evidence="1">The sequence shown here is derived from an EMBL/GenBank/DDBJ whole genome shotgun (WGS) entry which is preliminary data.</text>
</comment>
<evidence type="ECO:0000313" key="1">
    <source>
        <dbReference type="EMBL" id="KAF9448903.1"/>
    </source>
</evidence>
<sequence length="460" mass="51897">MSMIEDLPDELLSKIVISSTIATPGLQCQKAPLRNLRLVSKRLSGFASALLFASLQLKFTGDMGQHSSRHVERSAEIVLALATQSTRLFQNTTDLFIESTIAGRHPENPSETQKTIVTNIFDAISALRNLRTMGWVYSSDHDPYELTVNVMHALSTLPSFQGFSHLLLWGALRHSFSFQSISNLHKVDISWGNDSTNRFSSEVASLLARCPSLTDLRLDAGFGPGYSYVELSNIFSGVDGLDMDPLPLRRLDLDRIVVTPDDISTRIQRFRNLEFLGILENPATCSATAFGEICAILSRHEIYPRSLKTDVIHDPLFLDYLRSCPGLYELTIIPKHPLDDSPEIREIFFKEILPRHRETLRHLCFGTVDPTVWSLPLPGDQLTEIIKCHKLYALVVNIVFEKEEVDRGDTTKPDTWMRVGLQLPELAFLHMRPCLDFHRSITAFVELRQVLVLISNSIVQ</sequence>
<protein>
    <submittedName>
        <fullName evidence="1">Uncharacterized protein</fullName>
    </submittedName>
</protein>
<name>A0A9P5XDA8_9AGAR</name>
<dbReference type="EMBL" id="MU151146">
    <property type="protein sequence ID" value="KAF9448903.1"/>
    <property type="molecule type" value="Genomic_DNA"/>
</dbReference>
<dbReference type="Gene3D" id="3.80.10.10">
    <property type="entry name" value="Ribonuclease Inhibitor"/>
    <property type="match status" value="1"/>
</dbReference>
<dbReference type="AlphaFoldDB" id="A0A9P5XDA8"/>
<reference evidence="1" key="1">
    <citation type="submission" date="2020-11" db="EMBL/GenBank/DDBJ databases">
        <authorList>
            <consortium name="DOE Joint Genome Institute"/>
            <person name="Ahrendt S."/>
            <person name="Riley R."/>
            <person name="Andreopoulos W."/>
            <person name="Labutti K."/>
            <person name="Pangilinan J."/>
            <person name="Ruiz-Duenas F.J."/>
            <person name="Barrasa J.M."/>
            <person name="Sanchez-Garcia M."/>
            <person name="Camarero S."/>
            <person name="Miyauchi S."/>
            <person name="Serrano A."/>
            <person name="Linde D."/>
            <person name="Babiker R."/>
            <person name="Drula E."/>
            <person name="Ayuso-Fernandez I."/>
            <person name="Pacheco R."/>
            <person name="Padilla G."/>
            <person name="Ferreira P."/>
            <person name="Barriuso J."/>
            <person name="Kellner H."/>
            <person name="Castanera R."/>
            <person name="Alfaro M."/>
            <person name="Ramirez L."/>
            <person name="Pisabarro A.G."/>
            <person name="Kuo A."/>
            <person name="Tritt A."/>
            <person name="Lipzen A."/>
            <person name="He G."/>
            <person name="Yan M."/>
            <person name="Ng V."/>
            <person name="Cullen D."/>
            <person name="Martin F."/>
            <person name="Rosso M.-N."/>
            <person name="Henrissat B."/>
            <person name="Hibbett D."/>
            <person name="Martinez A.T."/>
            <person name="Grigoriev I.V."/>
        </authorList>
    </citation>
    <scope>NUCLEOTIDE SEQUENCE</scope>
    <source>
        <strain evidence="1">MF-IS2</strain>
    </source>
</reference>
<gene>
    <name evidence="1" type="ORF">P691DRAFT_775075</name>
</gene>
<dbReference type="SUPFAM" id="SSF52047">
    <property type="entry name" value="RNI-like"/>
    <property type="match status" value="1"/>
</dbReference>
<dbReference type="OrthoDB" id="3541472at2759"/>
<feature type="non-terminal residue" evidence="1">
    <location>
        <position position="460"/>
    </location>
</feature>
<evidence type="ECO:0000313" key="2">
    <source>
        <dbReference type="Proteomes" id="UP000807342"/>
    </source>
</evidence>
<accession>A0A9P5XDA8</accession>
<proteinExistence type="predicted"/>
<dbReference type="Proteomes" id="UP000807342">
    <property type="component" value="Unassembled WGS sequence"/>
</dbReference>
<dbReference type="InterPro" id="IPR032675">
    <property type="entry name" value="LRR_dom_sf"/>
</dbReference>
<keyword evidence="2" id="KW-1185">Reference proteome</keyword>
<organism evidence="1 2">
    <name type="scientific">Macrolepiota fuliginosa MF-IS2</name>
    <dbReference type="NCBI Taxonomy" id="1400762"/>
    <lineage>
        <taxon>Eukaryota</taxon>
        <taxon>Fungi</taxon>
        <taxon>Dikarya</taxon>
        <taxon>Basidiomycota</taxon>
        <taxon>Agaricomycotina</taxon>
        <taxon>Agaricomycetes</taxon>
        <taxon>Agaricomycetidae</taxon>
        <taxon>Agaricales</taxon>
        <taxon>Agaricineae</taxon>
        <taxon>Agaricaceae</taxon>
        <taxon>Macrolepiota</taxon>
    </lineage>
</organism>